<evidence type="ECO:0000256" key="1">
    <source>
        <dbReference type="SAM" id="MobiDB-lite"/>
    </source>
</evidence>
<dbReference type="AlphaFoldDB" id="A0A168K8Y7"/>
<comment type="caution">
    <text evidence="2">The sequence shown here is derived from an EMBL/GenBank/DDBJ whole genome shotgun (WGS) entry which is preliminary data.</text>
</comment>
<feature type="region of interest" description="Disordered" evidence="1">
    <location>
        <begin position="125"/>
        <end position="153"/>
    </location>
</feature>
<dbReference type="OrthoDB" id="10330711at2759"/>
<dbReference type="EMBL" id="AMYB01000005">
    <property type="protein sequence ID" value="OAD02126.1"/>
    <property type="molecule type" value="Genomic_DNA"/>
</dbReference>
<dbReference type="Proteomes" id="UP000077051">
    <property type="component" value="Unassembled WGS sequence"/>
</dbReference>
<keyword evidence="3" id="KW-1185">Reference proteome</keyword>
<evidence type="ECO:0000313" key="2">
    <source>
        <dbReference type="EMBL" id="OAD02126.1"/>
    </source>
</evidence>
<proteinExistence type="predicted"/>
<sequence length="227" mass="26114">MRAFRNKLVTFAANKTKCSVNRHTILKDKHTQDLDAVRIDAPALYHLFSSDYHIYMANGVDKFTSVNAAKNQEQKLDILGNFIRVNYIENELGKRKLTFAGYFMFKDQYHLDFSGYRIIRQTKQLNPTQQAKQSNPAQQASPPLDEQSKESSKQAVAALTTEIKALRQQYTALAKDLKKLEVARMAAGNKSRRYEAQHKKRDAVLYEALRDARKAFNEVHMPMSKLQ</sequence>
<gene>
    <name evidence="2" type="ORF">MUCCIDRAFT_111487</name>
</gene>
<name>A0A168K8Y7_MUCCL</name>
<accession>A0A168K8Y7</accession>
<reference evidence="2 3" key="1">
    <citation type="submission" date="2015-06" db="EMBL/GenBank/DDBJ databases">
        <title>Expansion of signal transduction pathways in fungi by whole-genome duplication.</title>
        <authorList>
            <consortium name="DOE Joint Genome Institute"/>
            <person name="Corrochano L.M."/>
            <person name="Kuo A."/>
            <person name="Marcet-Houben M."/>
            <person name="Polaino S."/>
            <person name="Salamov A."/>
            <person name="Villalobos J.M."/>
            <person name="Alvarez M.I."/>
            <person name="Avalos J."/>
            <person name="Benito E.P."/>
            <person name="Benoit I."/>
            <person name="Burger G."/>
            <person name="Camino L.P."/>
            <person name="Canovas D."/>
            <person name="Cerda-Olmedo E."/>
            <person name="Cheng J.-F."/>
            <person name="Dominguez A."/>
            <person name="Elias M."/>
            <person name="Eslava A.P."/>
            <person name="Glaser F."/>
            <person name="Grimwood J."/>
            <person name="Gutierrez G."/>
            <person name="Heitman J."/>
            <person name="Henrissat B."/>
            <person name="Iturriaga E.A."/>
            <person name="Lang B.F."/>
            <person name="Lavin J.L."/>
            <person name="Lee S."/>
            <person name="Li W."/>
            <person name="Lindquist E."/>
            <person name="Lopez-Garcia S."/>
            <person name="Luque E.M."/>
            <person name="Marcos A.T."/>
            <person name="Martin J."/>
            <person name="Mccluskey K."/>
            <person name="Medina H.R."/>
            <person name="Miralles-Duran A."/>
            <person name="Miyazaki A."/>
            <person name="Munoz-Torres E."/>
            <person name="Oguiza J.A."/>
            <person name="Ohm R."/>
            <person name="Olmedo M."/>
            <person name="Orejas M."/>
            <person name="Ortiz-Castellanos L."/>
            <person name="Pisabarro A.G."/>
            <person name="Rodriguez-Romero J."/>
            <person name="Ruiz-Herrera J."/>
            <person name="Ruiz-Vazquez R."/>
            <person name="Sanz C."/>
            <person name="Schackwitz W."/>
            <person name="Schmutz J."/>
            <person name="Shahriari M."/>
            <person name="Shelest E."/>
            <person name="Silva-Franco F."/>
            <person name="Soanes D."/>
            <person name="Syed K."/>
            <person name="Tagua V.G."/>
            <person name="Talbot N.J."/>
            <person name="Thon M."/>
            <person name="De Vries R.P."/>
            <person name="Wiebenga A."/>
            <person name="Yadav J.S."/>
            <person name="Braun E.L."/>
            <person name="Baker S."/>
            <person name="Garre V."/>
            <person name="Horwitz B."/>
            <person name="Torres-Martinez S."/>
            <person name="Idnurm A."/>
            <person name="Herrera-Estrella A."/>
            <person name="Gabaldon T."/>
            <person name="Grigoriev I.V."/>
        </authorList>
    </citation>
    <scope>NUCLEOTIDE SEQUENCE [LARGE SCALE GENOMIC DNA]</scope>
    <source>
        <strain evidence="2 3">CBS 277.49</strain>
    </source>
</reference>
<dbReference type="VEuPathDB" id="FungiDB:MUCCIDRAFT_111487"/>
<feature type="compositionally biased region" description="Polar residues" evidence="1">
    <location>
        <begin position="125"/>
        <end position="141"/>
    </location>
</feature>
<organism evidence="2 3">
    <name type="scientific">Mucor lusitanicus CBS 277.49</name>
    <dbReference type="NCBI Taxonomy" id="747725"/>
    <lineage>
        <taxon>Eukaryota</taxon>
        <taxon>Fungi</taxon>
        <taxon>Fungi incertae sedis</taxon>
        <taxon>Mucoromycota</taxon>
        <taxon>Mucoromycotina</taxon>
        <taxon>Mucoromycetes</taxon>
        <taxon>Mucorales</taxon>
        <taxon>Mucorineae</taxon>
        <taxon>Mucoraceae</taxon>
        <taxon>Mucor</taxon>
    </lineage>
</organism>
<protein>
    <submittedName>
        <fullName evidence="2">Uncharacterized protein</fullName>
    </submittedName>
</protein>
<evidence type="ECO:0000313" key="3">
    <source>
        <dbReference type="Proteomes" id="UP000077051"/>
    </source>
</evidence>
<dbReference type="STRING" id="747725.A0A168K8Y7"/>